<keyword evidence="1" id="KW-0472">Membrane</keyword>
<sequence>MSWGNHHELPYNSGLEEKILGPFSFAKLIWIAPSLIVSSQIAKIVPKLPIDHIIFSRIHLAIPVAIAIILAYFKDNRTNLTLSQLIFVKLSIRRRRRVFYYKRLNLTKEEEE</sequence>
<dbReference type="AlphaFoldDB" id="A0AAW6T508"/>
<protein>
    <recommendedName>
        <fullName evidence="4">Conjugal transfer protein</fullName>
    </recommendedName>
</protein>
<evidence type="ECO:0000256" key="1">
    <source>
        <dbReference type="SAM" id="Phobius"/>
    </source>
</evidence>
<feature type="transmembrane region" description="Helical" evidence="1">
    <location>
        <begin position="54"/>
        <end position="73"/>
    </location>
</feature>
<keyword evidence="1" id="KW-0812">Transmembrane</keyword>
<dbReference type="Proteomes" id="UP001159179">
    <property type="component" value="Unassembled WGS sequence"/>
</dbReference>
<evidence type="ECO:0000313" key="2">
    <source>
        <dbReference type="EMBL" id="MDH5163371.1"/>
    </source>
</evidence>
<evidence type="ECO:0008006" key="4">
    <source>
        <dbReference type="Google" id="ProtNLM"/>
    </source>
</evidence>
<dbReference type="RefSeq" id="WP_180212649.1">
    <property type="nucleotide sequence ID" value="NZ_BOQX01000010.1"/>
</dbReference>
<proteinExistence type="predicted"/>
<dbReference type="GeneID" id="79870076"/>
<organism evidence="2 3">
    <name type="scientific">Heyndrickxia oleronia</name>
    <dbReference type="NCBI Taxonomy" id="38875"/>
    <lineage>
        <taxon>Bacteria</taxon>
        <taxon>Bacillati</taxon>
        <taxon>Bacillota</taxon>
        <taxon>Bacilli</taxon>
        <taxon>Bacillales</taxon>
        <taxon>Bacillaceae</taxon>
        <taxon>Heyndrickxia</taxon>
    </lineage>
</organism>
<keyword evidence="1" id="KW-1133">Transmembrane helix</keyword>
<evidence type="ECO:0000313" key="3">
    <source>
        <dbReference type="Proteomes" id="UP001159179"/>
    </source>
</evidence>
<gene>
    <name evidence="2" type="ORF">P5X88_20775</name>
</gene>
<comment type="caution">
    <text evidence="2">The sequence shown here is derived from an EMBL/GenBank/DDBJ whole genome shotgun (WGS) entry which is preliminary data.</text>
</comment>
<reference evidence="2" key="1">
    <citation type="submission" date="2023-03" db="EMBL/GenBank/DDBJ databases">
        <title>Bacterial isolates from washroom surfaces on a university campus.</title>
        <authorList>
            <person name="Holman D.B."/>
            <person name="Gzyl K.E."/>
            <person name="Taheri A.E."/>
        </authorList>
    </citation>
    <scope>NUCLEOTIDE SEQUENCE</scope>
    <source>
        <strain evidence="2">RD03</strain>
    </source>
</reference>
<name>A0AAW6T508_9BACI</name>
<dbReference type="EMBL" id="JAROYP010000014">
    <property type="protein sequence ID" value="MDH5163371.1"/>
    <property type="molecule type" value="Genomic_DNA"/>
</dbReference>
<accession>A0AAW6T508</accession>